<evidence type="ECO:0000256" key="1">
    <source>
        <dbReference type="SAM" id="Phobius"/>
    </source>
</evidence>
<dbReference type="RefSeq" id="WP_308985844.1">
    <property type="nucleotide sequence ID" value="NZ_JARXIC010000023.1"/>
</dbReference>
<evidence type="ECO:0008006" key="4">
    <source>
        <dbReference type="Google" id="ProtNLM"/>
    </source>
</evidence>
<feature type="transmembrane region" description="Helical" evidence="1">
    <location>
        <begin position="7"/>
        <end position="22"/>
    </location>
</feature>
<name>A0ABU1AKS0_9BACT</name>
<evidence type="ECO:0000313" key="2">
    <source>
        <dbReference type="EMBL" id="MDQ8195388.1"/>
    </source>
</evidence>
<organism evidence="2 3">
    <name type="scientific">Thalassobacterium sedimentorum</name>
    <dbReference type="NCBI Taxonomy" id="3041258"/>
    <lineage>
        <taxon>Bacteria</taxon>
        <taxon>Pseudomonadati</taxon>
        <taxon>Verrucomicrobiota</taxon>
        <taxon>Opitutia</taxon>
        <taxon>Puniceicoccales</taxon>
        <taxon>Coraliomargaritaceae</taxon>
        <taxon>Thalassobacterium</taxon>
    </lineage>
</organism>
<feature type="transmembrane region" description="Helical" evidence="1">
    <location>
        <begin position="28"/>
        <end position="47"/>
    </location>
</feature>
<accession>A0ABU1AKS0</accession>
<gene>
    <name evidence="2" type="ORF">QEH59_13210</name>
</gene>
<reference evidence="2 3" key="1">
    <citation type="submission" date="2023-04" db="EMBL/GenBank/DDBJ databases">
        <title>A novel bacteria isolated from coastal sediment.</title>
        <authorList>
            <person name="Liu X.-J."/>
            <person name="Du Z.-J."/>
        </authorList>
    </citation>
    <scope>NUCLEOTIDE SEQUENCE [LARGE SCALE GENOMIC DNA]</scope>
    <source>
        <strain evidence="2 3">SDUM461004</strain>
    </source>
</reference>
<evidence type="ECO:0000313" key="3">
    <source>
        <dbReference type="Proteomes" id="UP001243717"/>
    </source>
</evidence>
<keyword evidence="1" id="KW-0812">Transmembrane</keyword>
<comment type="caution">
    <text evidence="2">The sequence shown here is derived from an EMBL/GenBank/DDBJ whole genome shotgun (WGS) entry which is preliminary data.</text>
</comment>
<protein>
    <recommendedName>
        <fullName evidence="4">PH domain-containing protein</fullName>
    </recommendedName>
</protein>
<keyword evidence="1" id="KW-0472">Membrane</keyword>
<proteinExistence type="predicted"/>
<keyword evidence="1" id="KW-1133">Transmembrane helix</keyword>
<keyword evidence="3" id="KW-1185">Reference proteome</keyword>
<dbReference type="EMBL" id="JARXIC010000023">
    <property type="protein sequence ID" value="MDQ8195388.1"/>
    <property type="molecule type" value="Genomic_DNA"/>
</dbReference>
<dbReference type="Proteomes" id="UP001243717">
    <property type="component" value="Unassembled WGS sequence"/>
</dbReference>
<sequence>MRQIKALIYALLGGMVAWGYWQRGSTAMSIFICLFTLAMIALTLSTIGRMRISWNHEGITLAAFPKKPKLIRWQELDKISLDHLGYHISASSGRFKIRKKSMPDDLLKRIKESIRMNQKNHQTGS</sequence>